<accession>C9LJZ4</accession>
<comment type="caution">
    <text evidence="1">The sequence shown here is derived from an EMBL/GenBank/DDBJ whole genome shotgun (WGS) entry which is preliminary data.</text>
</comment>
<name>C9LJZ4_9BACT</name>
<protein>
    <submittedName>
        <fullName evidence="1">Uncharacterized protein</fullName>
    </submittedName>
</protein>
<dbReference type="HOGENOM" id="CLU_3237896_0_0_10"/>
<dbReference type="Proteomes" id="UP000003460">
    <property type="component" value="Unassembled WGS sequence"/>
</dbReference>
<dbReference type="STRING" id="626522.GCWU000325_02558"/>
<proteinExistence type="predicted"/>
<evidence type="ECO:0000313" key="2">
    <source>
        <dbReference type="Proteomes" id="UP000003460"/>
    </source>
</evidence>
<sequence>MRIGKAFAGVHKKKANTWLISAVMKSLDTKWQNHPLLITTKDV</sequence>
<organism evidence="1 2">
    <name type="scientific">Alloprevotella tannerae ATCC 51259</name>
    <dbReference type="NCBI Taxonomy" id="626522"/>
    <lineage>
        <taxon>Bacteria</taxon>
        <taxon>Pseudomonadati</taxon>
        <taxon>Bacteroidota</taxon>
        <taxon>Bacteroidia</taxon>
        <taxon>Bacteroidales</taxon>
        <taxon>Prevotellaceae</taxon>
        <taxon>Alloprevotella</taxon>
    </lineage>
</organism>
<dbReference type="EMBL" id="ACIJ02000028">
    <property type="protein sequence ID" value="EEX70516.1"/>
    <property type="molecule type" value="Genomic_DNA"/>
</dbReference>
<dbReference type="GeneID" id="85198171"/>
<evidence type="ECO:0000313" key="1">
    <source>
        <dbReference type="EMBL" id="EEX70516.1"/>
    </source>
</evidence>
<dbReference type="RefSeq" id="WP_006256376.1">
    <property type="nucleotide sequence ID" value="NZ_GG700643.1"/>
</dbReference>
<gene>
    <name evidence="1" type="ORF">GCWU000325_02558</name>
</gene>
<reference evidence="1" key="1">
    <citation type="submission" date="2009-09" db="EMBL/GenBank/DDBJ databases">
        <authorList>
            <person name="Weinstock G."/>
            <person name="Sodergren E."/>
            <person name="Clifton S."/>
            <person name="Fulton L."/>
            <person name="Fulton B."/>
            <person name="Courtney L."/>
            <person name="Fronick C."/>
            <person name="Harrison M."/>
            <person name="Strong C."/>
            <person name="Farmer C."/>
            <person name="Delahaunty K."/>
            <person name="Markovic C."/>
            <person name="Hall O."/>
            <person name="Minx P."/>
            <person name="Tomlinson C."/>
            <person name="Mitreva M."/>
            <person name="Nelson J."/>
            <person name="Hou S."/>
            <person name="Wollam A."/>
            <person name="Pepin K.H."/>
            <person name="Johnson M."/>
            <person name="Bhonagiri V."/>
            <person name="Nash W.E."/>
            <person name="Warren W."/>
            <person name="Chinwalla A."/>
            <person name="Mardis E.R."/>
            <person name="Wilson R.K."/>
        </authorList>
    </citation>
    <scope>NUCLEOTIDE SEQUENCE [LARGE SCALE GENOMIC DNA]</scope>
    <source>
        <strain evidence="1">ATCC 51259</strain>
    </source>
</reference>
<dbReference type="AlphaFoldDB" id="C9LJZ4"/>
<keyword evidence="2" id="KW-1185">Reference proteome</keyword>